<dbReference type="InterPro" id="IPR024370">
    <property type="entry name" value="PBP_domain"/>
</dbReference>
<evidence type="ECO:0000256" key="1">
    <source>
        <dbReference type="ARBA" id="ARBA00008725"/>
    </source>
</evidence>
<reference evidence="5 6" key="1">
    <citation type="submission" date="2017-12" db="EMBL/GenBank/DDBJ databases">
        <title>Phylogenetic diversity of female urinary microbiome.</title>
        <authorList>
            <person name="Thomas-White K."/>
            <person name="Wolfe A.J."/>
        </authorList>
    </citation>
    <scope>NUCLEOTIDE SEQUENCE [LARGE SCALE GENOMIC DNA]</scope>
    <source>
        <strain evidence="5 6">UMB0064</strain>
    </source>
</reference>
<sequence length="438" mass="45838">MLVGASIFALSACGDNTPSSALTDSQWGARKLEALSGEFAAAGASSQKSAVDAWIVGYSAGQQNAAISYDPSGSGAGVNTFLTGAVSWAGTDAPLSDSQVKQSQAVCAQGTAFEVPTYVSPIAIAYNLSQYGLQDAHIQLSPATLAKIFNGSISRWNDPAIIAENPSIAAKLPNLAITPVWRSDKSGTTKTFQTYLREAAPQDWTNDPTETWPYTIGQGAKGTPSVVMTIGQAQGTIGYADFAQVSNLGTVSVQVGQEYVQPSAKATAQLINHSPLNAEALKNGRYIVDVDYATKKSGAYPIALVSYEVACTTYKSARTATFVRQWLTYVLSDEGQEVSEDYAGAAPLPSALREQMMKAVGDISADDISADDSSSGATSSAKKAVSAVNTARANISSNATFSAAKNTAKTMTTLRTVVNKNNFAHPQEITSALSKEFA</sequence>
<dbReference type="GO" id="GO:0035435">
    <property type="term" value="P:phosphate ion transmembrane transport"/>
    <property type="evidence" value="ECO:0007669"/>
    <property type="project" value="InterPro"/>
</dbReference>
<dbReference type="GO" id="GO:0042301">
    <property type="term" value="F:phosphate ion binding"/>
    <property type="evidence" value="ECO:0007669"/>
    <property type="project" value="InterPro"/>
</dbReference>
<dbReference type="AlphaFoldDB" id="A0A2I1M3I1"/>
<dbReference type="InterPro" id="IPR050962">
    <property type="entry name" value="Phosphate-bind_PstS"/>
</dbReference>
<dbReference type="GO" id="GO:0043190">
    <property type="term" value="C:ATP-binding cassette (ABC) transporter complex"/>
    <property type="evidence" value="ECO:0007669"/>
    <property type="project" value="InterPro"/>
</dbReference>
<evidence type="ECO:0000313" key="5">
    <source>
        <dbReference type="EMBL" id="PKZ14695.1"/>
    </source>
</evidence>
<feature type="domain" description="PBP" evidence="4">
    <location>
        <begin position="35"/>
        <end position="334"/>
    </location>
</feature>
<dbReference type="PIRSF" id="PIRSF002756">
    <property type="entry name" value="PstS"/>
    <property type="match status" value="1"/>
</dbReference>
<evidence type="ECO:0000313" key="6">
    <source>
        <dbReference type="Proteomes" id="UP000242263"/>
    </source>
</evidence>
<dbReference type="InterPro" id="IPR005673">
    <property type="entry name" value="ABC_phos-bd_PstS"/>
</dbReference>
<dbReference type="Gene3D" id="3.40.190.10">
    <property type="entry name" value="Periplasmic binding protein-like II"/>
    <property type="match status" value="2"/>
</dbReference>
<dbReference type="PANTHER" id="PTHR42996:SF1">
    <property type="entry name" value="PHOSPHATE-BINDING PROTEIN PSTS"/>
    <property type="match status" value="1"/>
</dbReference>
<evidence type="ECO:0000256" key="3">
    <source>
        <dbReference type="ARBA" id="ARBA00022592"/>
    </source>
</evidence>
<dbReference type="EMBL" id="PKGU01000004">
    <property type="protein sequence ID" value="PKZ14695.1"/>
    <property type="molecule type" value="Genomic_DNA"/>
</dbReference>
<dbReference type="CDD" id="cd13565">
    <property type="entry name" value="PBP2_PstS"/>
    <property type="match status" value="1"/>
</dbReference>
<keyword evidence="3" id="KW-0592">Phosphate transport</keyword>
<comment type="similarity">
    <text evidence="1">Belongs to the PstS family.</text>
</comment>
<dbReference type="PANTHER" id="PTHR42996">
    <property type="entry name" value="PHOSPHATE-BINDING PROTEIN PSTS"/>
    <property type="match status" value="1"/>
</dbReference>
<name>A0A2I1M3I1_9BIFI</name>
<organism evidence="5 6">
    <name type="scientific">Alloscardovia omnicolens</name>
    <dbReference type="NCBI Taxonomy" id="419015"/>
    <lineage>
        <taxon>Bacteria</taxon>
        <taxon>Bacillati</taxon>
        <taxon>Actinomycetota</taxon>
        <taxon>Actinomycetes</taxon>
        <taxon>Bifidobacteriales</taxon>
        <taxon>Bifidobacteriaceae</taxon>
        <taxon>Alloscardovia</taxon>
    </lineage>
</organism>
<evidence type="ECO:0000256" key="2">
    <source>
        <dbReference type="ARBA" id="ARBA00022448"/>
    </source>
</evidence>
<keyword evidence="2" id="KW-0813">Transport</keyword>
<evidence type="ECO:0000259" key="4">
    <source>
        <dbReference type="Pfam" id="PF12849"/>
    </source>
</evidence>
<dbReference type="SUPFAM" id="SSF53850">
    <property type="entry name" value="Periplasmic binding protein-like II"/>
    <property type="match status" value="1"/>
</dbReference>
<comment type="caution">
    <text evidence="5">The sequence shown here is derived from an EMBL/GenBank/DDBJ whole genome shotgun (WGS) entry which is preliminary data.</text>
</comment>
<dbReference type="Proteomes" id="UP000242263">
    <property type="component" value="Unassembled WGS sequence"/>
</dbReference>
<protein>
    <submittedName>
        <fullName evidence="5">Phosphate ABC transporter substrate-binding protein PstS</fullName>
    </submittedName>
</protein>
<proteinExistence type="inferred from homology"/>
<gene>
    <name evidence="5" type="ORF">CYJ32_06955</name>
</gene>
<dbReference type="Pfam" id="PF12849">
    <property type="entry name" value="PBP_like_2"/>
    <property type="match status" value="1"/>
</dbReference>
<accession>A0A2I1M3I1</accession>